<accession>A0ABV3PMH7</accession>
<evidence type="ECO:0000256" key="2">
    <source>
        <dbReference type="ARBA" id="ARBA00022475"/>
    </source>
</evidence>
<feature type="transmembrane region" description="Helical" evidence="6">
    <location>
        <begin position="362"/>
        <end position="381"/>
    </location>
</feature>
<gene>
    <name evidence="8" type="ORF">ABXS05_14895</name>
</gene>
<comment type="subcellular location">
    <subcellularLocation>
        <location evidence="1">Cell membrane</location>
        <topology evidence="1">Multi-pass membrane protein</topology>
    </subcellularLocation>
</comment>
<keyword evidence="5 6" id="KW-0472">Membrane</keyword>
<reference evidence="8 9" key="1">
    <citation type="submission" date="2024-07" db="EMBL/GenBank/DDBJ databases">
        <title>Description of Labrys sedimenti sp. nov., isolated from a diclofenac-degrading enrichment culture.</title>
        <authorList>
            <person name="Tancsics A."/>
            <person name="Csepanyi A."/>
        </authorList>
    </citation>
    <scope>NUCLEOTIDE SEQUENCE [LARGE SCALE GENOMIC DNA]</scope>
    <source>
        <strain evidence="8 9">LMG 23578</strain>
    </source>
</reference>
<protein>
    <submittedName>
        <fullName evidence="8">ABC transporter permease</fullName>
    </submittedName>
</protein>
<comment type="caution">
    <text evidence="8">The sequence shown here is derived from an EMBL/GenBank/DDBJ whole genome shotgun (WGS) entry which is preliminary data.</text>
</comment>
<dbReference type="Gene3D" id="3.40.1710.10">
    <property type="entry name" value="abc type-2 transporter like domain"/>
    <property type="match status" value="1"/>
</dbReference>
<feature type="domain" description="ABC-2 type transporter transmembrane" evidence="7">
    <location>
        <begin position="28"/>
        <end position="379"/>
    </location>
</feature>
<dbReference type="InterPro" id="IPR013525">
    <property type="entry name" value="ABC2_TM"/>
</dbReference>
<keyword evidence="4 6" id="KW-1133">Transmembrane helix</keyword>
<evidence type="ECO:0000256" key="3">
    <source>
        <dbReference type="ARBA" id="ARBA00022692"/>
    </source>
</evidence>
<feature type="transmembrane region" description="Helical" evidence="6">
    <location>
        <begin position="235"/>
        <end position="254"/>
    </location>
</feature>
<evidence type="ECO:0000256" key="4">
    <source>
        <dbReference type="ARBA" id="ARBA00022989"/>
    </source>
</evidence>
<evidence type="ECO:0000313" key="8">
    <source>
        <dbReference type="EMBL" id="MEW9306837.1"/>
    </source>
</evidence>
<feature type="transmembrane region" description="Helical" evidence="6">
    <location>
        <begin position="304"/>
        <end position="323"/>
    </location>
</feature>
<dbReference type="EMBL" id="JBFNQD010000004">
    <property type="protein sequence ID" value="MEW9306837.1"/>
    <property type="molecule type" value="Genomic_DNA"/>
</dbReference>
<dbReference type="PANTHER" id="PTHR30294:SF47">
    <property type="entry name" value="INNER MEMBRANE TRANSPORT PERMEASE YHHJ"/>
    <property type="match status" value="1"/>
</dbReference>
<feature type="transmembrane region" description="Helical" evidence="6">
    <location>
        <begin position="193"/>
        <end position="215"/>
    </location>
</feature>
<evidence type="ECO:0000259" key="7">
    <source>
        <dbReference type="Pfam" id="PF12698"/>
    </source>
</evidence>
<keyword evidence="9" id="KW-1185">Reference proteome</keyword>
<evidence type="ECO:0000256" key="1">
    <source>
        <dbReference type="ARBA" id="ARBA00004651"/>
    </source>
</evidence>
<dbReference type="Pfam" id="PF12698">
    <property type="entry name" value="ABC2_membrane_3"/>
    <property type="match status" value="1"/>
</dbReference>
<proteinExistence type="predicted"/>
<dbReference type="Proteomes" id="UP001555786">
    <property type="component" value="Unassembled WGS sequence"/>
</dbReference>
<organism evidence="8 9">
    <name type="scientific">Labrys neptuniae</name>
    <dbReference type="NCBI Taxonomy" id="376174"/>
    <lineage>
        <taxon>Bacteria</taxon>
        <taxon>Pseudomonadati</taxon>
        <taxon>Pseudomonadota</taxon>
        <taxon>Alphaproteobacteria</taxon>
        <taxon>Hyphomicrobiales</taxon>
        <taxon>Xanthobacteraceae</taxon>
        <taxon>Labrys</taxon>
    </lineage>
</organism>
<dbReference type="InterPro" id="IPR051449">
    <property type="entry name" value="ABC-2_transporter_component"/>
</dbReference>
<evidence type="ECO:0000256" key="5">
    <source>
        <dbReference type="ARBA" id="ARBA00023136"/>
    </source>
</evidence>
<dbReference type="PANTHER" id="PTHR30294">
    <property type="entry name" value="MEMBRANE COMPONENT OF ABC TRANSPORTER YHHJ-RELATED"/>
    <property type="match status" value="1"/>
</dbReference>
<feature type="transmembrane region" description="Helical" evidence="6">
    <location>
        <begin position="27"/>
        <end position="52"/>
    </location>
</feature>
<name>A0ABV3PMH7_9HYPH</name>
<dbReference type="RefSeq" id="WP_367624451.1">
    <property type="nucleotide sequence ID" value="NZ_JBFNQD010000004.1"/>
</dbReference>
<feature type="transmembrane region" description="Helical" evidence="6">
    <location>
        <begin position="274"/>
        <end position="297"/>
    </location>
</feature>
<sequence length="406" mass="43865">MTGIGRIRAGFWLVFCREFAWLRRRPFLLCLTTIIPLILIGVLSVTFSAGLVTRLPIAVLDLDGSELSRQVIRTVDATPDTAIGMRVADLGEGKRAIQSGQIYGLLMLPKNLERDVFAGRQPQVVFFYNNQLMTPGGLASRGVNNAVPAVEGAVRISLRTSRGTLAAAAQQAITPIPVQTQALFNPTLNYAHFLLACIMPAVLQIVIVLSSVYAVGLDTQTRHRLRILRRLGKGLWPALAGKMLPYTLIFLGVLGLGDAVLFGLLGLPLRGNPFLLLAAGTLYILACQFYGLVLTLFIKPVASALSLATLIVSPAFGYMGIGFPRLGMNAFAYWWSAGLPGTWYLTARIDQTLRGTPPDLSLHPIAILLAFVIGLALLSGLKLELMGRHTQAEKRAALAARAEARA</sequence>
<evidence type="ECO:0000256" key="6">
    <source>
        <dbReference type="SAM" id="Phobius"/>
    </source>
</evidence>
<keyword evidence="3 6" id="KW-0812">Transmembrane</keyword>
<evidence type="ECO:0000313" key="9">
    <source>
        <dbReference type="Proteomes" id="UP001555786"/>
    </source>
</evidence>
<keyword evidence="2" id="KW-1003">Cell membrane</keyword>